<keyword evidence="1" id="KW-0812">Transmembrane</keyword>
<protein>
    <recommendedName>
        <fullName evidence="4">Transmembrane protein</fullName>
    </recommendedName>
</protein>
<dbReference type="EMBL" id="CAJJDN010000010">
    <property type="protein sequence ID" value="CAD8056301.1"/>
    <property type="molecule type" value="Genomic_DNA"/>
</dbReference>
<accession>A0A8S1KPF9</accession>
<feature type="transmembrane region" description="Helical" evidence="1">
    <location>
        <begin position="707"/>
        <end position="727"/>
    </location>
</feature>
<evidence type="ECO:0008006" key="4">
    <source>
        <dbReference type="Google" id="ProtNLM"/>
    </source>
</evidence>
<keyword evidence="1" id="KW-0472">Membrane</keyword>
<keyword evidence="3" id="KW-1185">Reference proteome</keyword>
<keyword evidence="1" id="KW-1133">Transmembrane helix</keyword>
<reference evidence="2" key="1">
    <citation type="submission" date="2021-01" db="EMBL/GenBank/DDBJ databases">
        <authorList>
            <consortium name="Genoscope - CEA"/>
            <person name="William W."/>
        </authorList>
    </citation>
    <scope>NUCLEOTIDE SEQUENCE</scope>
</reference>
<dbReference type="Proteomes" id="UP000692954">
    <property type="component" value="Unassembled WGS sequence"/>
</dbReference>
<proteinExistence type="predicted"/>
<evidence type="ECO:0000313" key="2">
    <source>
        <dbReference type="EMBL" id="CAD8056301.1"/>
    </source>
</evidence>
<evidence type="ECO:0000256" key="1">
    <source>
        <dbReference type="SAM" id="Phobius"/>
    </source>
</evidence>
<organism evidence="2 3">
    <name type="scientific">Paramecium sonneborni</name>
    <dbReference type="NCBI Taxonomy" id="65129"/>
    <lineage>
        <taxon>Eukaryota</taxon>
        <taxon>Sar</taxon>
        <taxon>Alveolata</taxon>
        <taxon>Ciliophora</taxon>
        <taxon>Intramacronucleata</taxon>
        <taxon>Oligohymenophorea</taxon>
        <taxon>Peniculida</taxon>
        <taxon>Parameciidae</taxon>
        <taxon>Paramecium</taxon>
    </lineage>
</organism>
<feature type="transmembrane region" description="Helical" evidence="1">
    <location>
        <begin position="644"/>
        <end position="662"/>
    </location>
</feature>
<sequence>MINEFLQNAYQYCGDQHQIIQGYVLCDDYISECKNYTQRFNCPAIFSAENFKIMTSKIENYKLVIIFSQTFLIDPSKCSFLISTNNQTLPFYPKQMSYRLNLIENHKITLFNSQNRYNLREQIFLNTFERLLKTRSLIPILICPKQLLTTIWEYFIQQDCYVGSLEELQEAEMMQQKQVKLGNAIIANTLIDGCELFQKYIQIKPKFSKKEIEFKIMDLTQHKLENSISQFKGMSIMIRENNGFIQQLMKFVKNIISQFFISIEETIDLLLENDFDPKELHQILEGQVENQVNKFAIQMHEFALIEQADFIILFEKIKEIIYFINKDIEQFIIKASKFVDEQMLKVNQIFQDYPALANVNTFQAIQTDASQTIVRELKNDYLREKSNFWRPEFNNYFEFTKKILISYLEYKEEKMINPTINSSLQTTLIRMGMDQKMPIQTIQIIVNRNDRDFVKEKDELFIEKINIITSGKRSAFKLYLHSKEQIVLYMNQHQIVIVSFDYFNQKLWTEVEKYQNLNMKLSQGVQHILETNIEYVKNIRLYEQEGCEYQIDKNGQSKLIVNFSMNMDEQLRKMKKKFCNKIGQAQKGGAPKPIDPSILAAGAIGSGIGILIIDCLDDNISWQKKLQRAGYGTAETTALATLSMNLPFVGFLIGQTFLLYSVHKVFSNKVLSMQNKLKNMGHIGAKVSIGIGSAMAGQILIPLPVVGALIGSVVGGVGLGLYHKFVIPTTRNSLISIFNRLEQFIQINGQLKYEEQVLKKMKINRSHFFENQPINLNNSDWLTLISVHLVNIVEYLLQLQFEERRKKILEIDDFPLKIEQFIDLEQKQDKLLEKLSKWKSCRDYIYKENISTFKYAKQVGIFVTGMISNFKI</sequence>
<gene>
    <name evidence="2" type="ORF">PSON_ATCC_30995.1.T0100169</name>
</gene>
<evidence type="ECO:0000313" key="3">
    <source>
        <dbReference type="Proteomes" id="UP000692954"/>
    </source>
</evidence>
<dbReference type="AlphaFoldDB" id="A0A8S1KPF9"/>
<name>A0A8S1KPF9_9CILI</name>
<comment type="caution">
    <text evidence="2">The sequence shown here is derived from an EMBL/GenBank/DDBJ whole genome shotgun (WGS) entry which is preliminary data.</text>
</comment>